<organism evidence="2 3">
    <name type="scientific">Hoeflea ulvae</name>
    <dbReference type="NCBI Taxonomy" id="2983764"/>
    <lineage>
        <taxon>Bacteria</taxon>
        <taxon>Pseudomonadati</taxon>
        <taxon>Pseudomonadota</taxon>
        <taxon>Alphaproteobacteria</taxon>
        <taxon>Hyphomicrobiales</taxon>
        <taxon>Rhizobiaceae</taxon>
        <taxon>Hoeflea</taxon>
    </lineage>
</organism>
<keyword evidence="3" id="KW-1185">Reference proteome</keyword>
<reference evidence="2" key="1">
    <citation type="submission" date="2022-10" db="EMBL/GenBank/DDBJ databases">
        <title>Hoeflea sp. J2-29, isolated from marine algae.</title>
        <authorList>
            <person name="Kristyanto S."/>
            <person name="Kim J.M."/>
            <person name="Jeon C.O."/>
        </authorList>
    </citation>
    <scope>NUCLEOTIDE SEQUENCE</scope>
    <source>
        <strain evidence="2">J2-29</strain>
    </source>
</reference>
<sequence>MWRFDRAARRKDAVTLRRTAHALDALHAPSEARRTLLAQLDEVLFSRTPVQSEQADFSRSFRTSLADAEPR</sequence>
<dbReference type="Proteomes" id="UP001081283">
    <property type="component" value="Unassembled WGS sequence"/>
</dbReference>
<feature type="region of interest" description="Disordered" evidence="1">
    <location>
        <begin position="50"/>
        <end position="71"/>
    </location>
</feature>
<proteinExistence type="predicted"/>
<dbReference type="EMBL" id="JAOVZQ010000001">
    <property type="protein sequence ID" value="MCY0096490.1"/>
    <property type="molecule type" value="Genomic_DNA"/>
</dbReference>
<feature type="compositionally biased region" description="Polar residues" evidence="1">
    <location>
        <begin position="50"/>
        <end position="63"/>
    </location>
</feature>
<evidence type="ECO:0000313" key="3">
    <source>
        <dbReference type="Proteomes" id="UP001081283"/>
    </source>
</evidence>
<dbReference type="RefSeq" id="WP_267614310.1">
    <property type="nucleotide sequence ID" value="NZ_JAOVZQ010000001.1"/>
</dbReference>
<comment type="caution">
    <text evidence="2">The sequence shown here is derived from an EMBL/GenBank/DDBJ whole genome shotgun (WGS) entry which is preliminary data.</text>
</comment>
<protein>
    <submittedName>
        <fullName evidence="2">Uncharacterized protein</fullName>
    </submittedName>
</protein>
<name>A0ABT3YKR0_9HYPH</name>
<evidence type="ECO:0000313" key="2">
    <source>
        <dbReference type="EMBL" id="MCY0096490.1"/>
    </source>
</evidence>
<gene>
    <name evidence="2" type="ORF">OEG82_21105</name>
</gene>
<evidence type="ECO:0000256" key="1">
    <source>
        <dbReference type="SAM" id="MobiDB-lite"/>
    </source>
</evidence>
<accession>A0ABT3YKR0</accession>